<dbReference type="Pfam" id="PF05247">
    <property type="entry name" value="FlhD"/>
    <property type="match status" value="1"/>
</dbReference>
<reference evidence="10 11" key="1">
    <citation type="submission" date="2018-09" db="EMBL/GenBank/DDBJ databases">
        <title>Zymobacter palmae IAM14233 (=T109) whole genome analysis.</title>
        <authorList>
            <person name="Yanase H."/>
        </authorList>
    </citation>
    <scope>NUCLEOTIDE SEQUENCE [LARGE SCALE GENOMIC DNA]</scope>
    <source>
        <strain evidence="10 11">IAM14233</strain>
    </source>
</reference>
<evidence type="ECO:0000313" key="11">
    <source>
        <dbReference type="Proteomes" id="UP000267342"/>
    </source>
</evidence>
<evidence type="ECO:0000256" key="4">
    <source>
        <dbReference type="ARBA" id="ARBA00023125"/>
    </source>
</evidence>
<evidence type="ECO:0000313" key="10">
    <source>
        <dbReference type="EMBL" id="BBG30409.1"/>
    </source>
</evidence>
<evidence type="ECO:0000256" key="8">
    <source>
        <dbReference type="ARBA" id="ARBA00025431"/>
    </source>
</evidence>
<evidence type="ECO:0000256" key="1">
    <source>
        <dbReference type="ARBA" id="ARBA00022490"/>
    </source>
</evidence>
<dbReference type="GO" id="GO:0005737">
    <property type="term" value="C:cytoplasm"/>
    <property type="evidence" value="ECO:0007669"/>
    <property type="project" value="UniProtKB-SubCell"/>
</dbReference>
<protein>
    <recommendedName>
        <fullName evidence="9">Flagellar transcriptional regulator FlhD</fullName>
    </recommendedName>
</protein>
<comment type="function">
    <text evidence="8 9">Functions in complex with FlhC as a master transcriptional regulator that regulates transcription of several flagellar and non-flagellar operons by binding to their promoter region. Activates expression of class 2 flagellar genes, including fliA, which is a flagellum-specific sigma factor that turns on the class 3 genes. Also regulates genes whose products function in a variety of physiological pathways.</text>
</comment>
<sequence>MTHGITDDELLGEIRSLNLSYLLLVQRLLQADESMAMLRLKIDADMAEALGKAPVSRLAKLANSNQLLCQLSLHNAQTFSQLTDDTLHEDVQRAHAAILLAAQKTSAITPSVVQGRSKQHG</sequence>
<comment type="similarity">
    <text evidence="9">Belongs to the FlhD family.</text>
</comment>
<comment type="subunit">
    <text evidence="9">Homodimer; disulfide-linked. Forms a heterohexamer composed of two FlhC and four FlhD subunits. Each FlhC binds a FlhD dimer, forming a heterotrimer, and a hexamer assembles by dimerization of two heterotrimers.</text>
</comment>
<proteinExistence type="inferred from homology"/>
<dbReference type="GO" id="GO:0003677">
    <property type="term" value="F:DNA binding"/>
    <property type="evidence" value="ECO:0007669"/>
    <property type="project" value="UniProtKB-UniRule"/>
</dbReference>
<dbReference type="RefSeq" id="WP_051523906.1">
    <property type="nucleotide sequence ID" value="NZ_AP018933.1"/>
</dbReference>
<dbReference type="AlphaFoldDB" id="A0A348HFK7"/>
<evidence type="ECO:0000256" key="3">
    <source>
        <dbReference type="ARBA" id="ARBA00023015"/>
    </source>
</evidence>
<dbReference type="EMBL" id="AP018933">
    <property type="protein sequence ID" value="BBG30409.1"/>
    <property type="molecule type" value="Genomic_DNA"/>
</dbReference>
<evidence type="ECO:0000256" key="5">
    <source>
        <dbReference type="ARBA" id="ARBA00023157"/>
    </source>
</evidence>
<keyword evidence="11" id="KW-1185">Reference proteome</keyword>
<dbReference type="HAMAP" id="MF_00725">
    <property type="entry name" value="FlhD"/>
    <property type="match status" value="1"/>
</dbReference>
<dbReference type="STRING" id="1123510.GCA_000620025_02402"/>
<evidence type="ECO:0000256" key="6">
    <source>
        <dbReference type="ARBA" id="ARBA00023159"/>
    </source>
</evidence>
<accession>A0A348HFK7</accession>
<evidence type="ECO:0000256" key="9">
    <source>
        <dbReference type="HAMAP-Rule" id="MF_00725"/>
    </source>
</evidence>
<organism evidence="10 11">
    <name type="scientific">Zymobacter palmae</name>
    <dbReference type="NCBI Taxonomy" id="33074"/>
    <lineage>
        <taxon>Bacteria</taxon>
        <taxon>Pseudomonadati</taxon>
        <taxon>Pseudomonadota</taxon>
        <taxon>Gammaproteobacteria</taxon>
        <taxon>Oceanospirillales</taxon>
        <taxon>Halomonadaceae</taxon>
        <taxon>Zymobacter group</taxon>
        <taxon>Zymobacter</taxon>
    </lineage>
</organism>
<dbReference type="NCBIfam" id="NF002783">
    <property type="entry name" value="PRK02909.1-1"/>
    <property type="match status" value="1"/>
</dbReference>
<dbReference type="GO" id="GO:1902208">
    <property type="term" value="P:regulation of bacterial-type flagellum assembly"/>
    <property type="evidence" value="ECO:0007669"/>
    <property type="project" value="UniProtKB-UniRule"/>
</dbReference>
<evidence type="ECO:0000256" key="2">
    <source>
        <dbReference type="ARBA" id="ARBA00022795"/>
    </source>
</evidence>
<dbReference type="SUPFAM" id="SSF63592">
    <property type="entry name" value="Flagellar transcriptional activator FlhD"/>
    <property type="match status" value="1"/>
</dbReference>
<dbReference type="GO" id="GO:0044780">
    <property type="term" value="P:bacterial-type flagellum assembly"/>
    <property type="evidence" value="ECO:0007669"/>
    <property type="project" value="InterPro"/>
</dbReference>
<keyword evidence="3 9" id="KW-0805">Transcription regulation</keyword>
<dbReference type="KEGG" id="zpl:ZBT109_1653"/>
<comment type="domain">
    <text evidence="9">The C-terminal region contains a putative helix-turn-helix (HTH) motif, suggesting that this region may bind DNA.</text>
</comment>
<gene>
    <name evidence="9" type="primary">flhD</name>
    <name evidence="10" type="ORF">ZBT109_1653</name>
</gene>
<keyword evidence="1 9" id="KW-0963">Cytoplasm</keyword>
<keyword evidence="4 9" id="KW-0238">DNA-binding</keyword>
<keyword evidence="6 9" id="KW-0010">Activator</keyword>
<dbReference type="InterPro" id="IPR023559">
    <property type="entry name" value="Flagellar_FlhD"/>
</dbReference>
<dbReference type="OrthoDB" id="5298036at2"/>
<dbReference type="Proteomes" id="UP000267342">
    <property type="component" value="Chromosome"/>
</dbReference>
<dbReference type="GO" id="GO:0045893">
    <property type="term" value="P:positive regulation of DNA-templated transcription"/>
    <property type="evidence" value="ECO:0007669"/>
    <property type="project" value="InterPro"/>
</dbReference>
<keyword evidence="5 9" id="KW-1015">Disulfide bond</keyword>
<name>A0A348HFK7_9GAMM</name>
<dbReference type="InterPro" id="IPR036194">
    <property type="entry name" value="FlhD_sf"/>
</dbReference>
<keyword evidence="2 9" id="KW-1005">Bacterial flagellum biogenesis</keyword>
<feature type="disulfide bond" description="Interchain" evidence="9">
    <location>
        <position position="69"/>
    </location>
</feature>
<dbReference type="Gene3D" id="1.10.4000.10">
    <property type="entry name" value="Flagellar transcriptional activator FlhD"/>
    <property type="match status" value="1"/>
</dbReference>
<keyword evidence="7 9" id="KW-0804">Transcription</keyword>
<comment type="subcellular location">
    <subcellularLocation>
        <location evidence="9">Cytoplasm</location>
    </subcellularLocation>
</comment>
<evidence type="ECO:0000256" key="7">
    <source>
        <dbReference type="ARBA" id="ARBA00023163"/>
    </source>
</evidence>